<name>A0ABQ5BLI6_9ASTR</name>
<organism evidence="2 3">
    <name type="scientific">Tanacetum coccineum</name>
    <dbReference type="NCBI Taxonomy" id="301880"/>
    <lineage>
        <taxon>Eukaryota</taxon>
        <taxon>Viridiplantae</taxon>
        <taxon>Streptophyta</taxon>
        <taxon>Embryophyta</taxon>
        <taxon>Tracheophyta</taxon>
        <taxon>Spermatophyta</taxon>
        <taxon>Magnoliopsida</taxon>
        <taxon>eudicotyledons</taxon>
        <taxon>Gunneridae</taxon>
        <taxon>Pentapetalae</taxon>
        <taxon>asterids</taxon>
        <taxon>campanulids</taxon>
        <taxon>Asterales</taxon>
        <taxon>Asteraceae</taxon>
        <taxon>Asteroideae</taxon>
        <taxon>Anthemideae</taxon>
        <taxon>Anthemidinae</taxon>
        <taxon>Tanacetum</taxon>
    </lineage>
</organism>
<sequence length="749" mass="86565">MALDEEHLLFIVGGQDNTIDEDVDEQPVQDLALNVDNVFQADDCDAFNSDVDEAPMAQTMFMANLSSADPVYDEVVPSYDSYILSEAHDHDHYQDAVCEHHEEHEMHDDVQPNYVVDSHANYMSDSNMIPYDQYVKDNAMPVGQIDNSLTAKLATYKEQVKLYERRARFELTEREQKIDAQLRIVITDRNIKEENLKKELHSVKMQLASTINHNKSMVEEVTSLKKDFKQKENKYLEEFLDIKALKEKVAIGYKNPLCLTHAKQLQPALYNGYEIIKNNHVPTLVHNIEDTLEIAEITRRKMNDKMKDHKCVNHKVKTTSPNYSKENYLATFTPQKQLTPEQIFWSQDLIKMVLPTKTENLLIANDNLIVDCLSKEVFYIATNSKLTISRFTEMHEAHTIVQTRYLELEAELSKLRDKITQLTKKVSVLQEQNELFRAENEKVKQHYKELYNSIKITRAKHIEQTTTLLTENENLKAQIHENLKCNTMESVKPRVLAPGRYAIDVEPIPPHNRNNREVHLYYLKHLKESIETLREIVEEAKVERPLDRSIVSSCRYTKHSQELLEYAIGTCPKAFNQRDKKNAPTPVIRKKQVTFEEQCDTSNSNTYKHVEQLNTQKTNVLVSPSTGVNYCANASGSQPRSNTKKNRISPAKGVNIKKVEEHPRINKSNLRTINRVDSSSSSKRTVFNSNSNSICQTCNKCLIYANHDVCVVDYLQSVKASPFIHNIHNVVRKVKKVWKPKQVRQVWKL</sequence>
<reference evidence="2" key="2">
    <citation type="submission" date="2022-01" db="EMBL/GenBank/DDBJ databases">
        <authorList>
            <person name="Yamashiro T."/>
            <person name="Shiraishi A."/>
            <person name="Satake H."/>
            <person name="Nakayama K."/>
        </authorList>
    </citation>
    <scope>NUCLEOTIDE SEQUENCE</scope>
</reference>
<evidence type="ECO:0000256" key="1">
    <source>
        <dbReference type="SAM" id="Coils"/>
    </source>
</evidence>
<comment type="caution">
    <text evidence="2">The sequence shown here is derived from an EMBL/GenBank/DDBJ whole genome shotgun (WGS) entry which is preliminary data.</text>
</comment>
<accession>A0ABQ5BLI6</accession>
<evidence type="ECO:0000313" key="3">
    <source>
        <dbReference type="Proteomes" id="UP001151760"/>
    </source>
</evidence>
<feature type="coiled-coil region" evidence="1">
    <location>
        <begin position="405"/>
        <end position="439"/>
    </location>
</feature>
<dbReference type="Proteomes" id="UP001151760">
    <property type="component" value="Unassembled WGS sequence"/>
</dbReference>
<proteinExistence type="predicted"/>
<keyword evidence="1" id="KW-0175">Coiled coil</keyword>
<evidence type="ECO:0008006" key="4">
    <source>
        <dbReference type="Google" id="ProtNLM"/>
    </source>
</evidence>
<evidence type="ECO:0000313" key="2">
    <source>
        <dbReference type="EMBL" id="GJT14672.1"/>
    </source>
</evidence>
<dbReference type="EMBL" id="BQNB010013333">
    <property type="protein sequence ID" value="GJT14672.1"/>
    <property type="molecule type" value="Genomic_DNA"/>
</dbReference>
<keyword evidence="3" id="KW-1185">Reference proteome</keyword>
<reference evidence="2" key="1">
    <citation type="journal article" date="2022" name="Int. J. Mol. Sci.">
        <title>Draft Genome of Tanacetum Coccineum: Genomic Comparison of Closely Related Tanacetum-Family Plants.</title>
        <authorList>
            <person name="Yamashiro T."/>
            <person name="Shiraishi A."/>
            <person name="Nakayama K."/>
            <person name="Satake H."/>
        </authorList>
    </citation>
    <scope>NUCLEOTIDE SEQUENCE</scope>
</reference>
<protein>
    <recommendedName>
        <fullName evidence="4">Integrase, catalytic region, zinc finger, CCHC-type, peptidase aspartic, catalytic</fullName>
    </recommendedName>
</protein>
<gene>
    <name evidence="2" type="ORF">Tco_0861714</name>
</gene>